<evidence type="ECO:0000313" key="5">
    <source>
        <dbReference type="EMBL" id="PKU59386.1"/>
    </source>
</evidence>
<protein>
    <submittedName>
        <fullName evidence="5">Uncharacterized protein</fullName>
    </submittedName>
</protein>
<dbReference type="STRING" id="906689.A0A2I0V7K7"/>
<gene>
    <name evidence="5" type="ORF">MA16_Dca027979</name>
</gene>
<dbReference type="PANTHER" id="PTHR12663">
    <property type="entry name" value="ANDROGEN INDUCED INHIBITOR OF PROLIFERATION AS3 / PDS5-RELATED"/>
    <property type="match status" value="1"/>
</dbReference>
<comment type="subcellular location">
    <subcellularLocation>
        <location evidence="1">Nucleus</location>
    </subcellularLocation>
</comment>
<dbReference type="Proteomes" id="UP000233837">
    <property type="component" value="Unassembled WGS sequence"/>
</dbReference>
<evidence type="ECO:0000256" key="3">
    <source>
        <dbReference type="ARBA" id="ARBA00023204"/>
    </source>
</evidence>
<dbReference type="GO" id="GO:0000785">
    <property type="term" value="C:chromatin"/>
    <property type="evidence" value="ECO:0007669"/>
    <property type="project" value="TreeGrafter"/>
</dbReference>
<dbReference type="GO" id="GO:0006281">
    <property type="term" value="P:DNA repair"/>
    <property type="evidence" value="ECO:0007669"/>
    <property type="project" value="UniProtKB-KW"/>
</dbReference>
<dbReference type="GO" id="GO:0007064">
    <property type="term" value="P:mitotic sister chromatid cohesion"/>
    <property type="evidence" value="ECO:0007669"/>
    <property type="project" value="InterPro"/>
</dbReference>
<keyword evidence="3" id="KW-0234">DNA repair</keyword>
<accession>A0A2I0V7K7</accession>
<name>A0A2I0V7K7_9ASPA</name>
<keyword evidence="4" id="KW-0539">Nucleus</keyword>
<sequence length="106" mass="12138">MLLDKVENLLSRMDQSPSTSMLIDVQPAMKALIANDLLEHLDMDMKVYIAFCLREITRITTPNAPYDDNIMKEIFRLIVRAFKNLDEISSCSFSKRVSILETVAKV</sequence>
<keyword evidence="6" id="KW-1185">Reference proteome</keyword>
<dbReference type="InterPro" id="IPR039776">
    <property type="entry name" value="Pds5"/>
</dbReference>
<reference evidence="5 6" key="1">
    <citation type="journal article" date="2016" name="Sci. Rep.">
        <title>The Dendrobium catenatum Lindl. genome sequence provides insights into polysaccharide synthase, floral development and adaptive evolution.</title>
        <authorList>
            <person name="Zhang G.Q."/>
            <person name="Xu Q."/>
            <person name="Bian C."/>
            <person name="Tsai W.C."/>
            <person name="Yeh C.M."/>
            <person name="Liu K.W."/>
            <person name="Yoshida K."/>
            <person name="Zhang L.S."/>
            <person name="Chang S.B."/>
            <person name="Chen F."/>
            <person name="Shi Y."/>
            <person name="Su Y.Y."/>
            <person name="Zhang Y.Q."/>
            <person name="Chen L.J."/>
            <person name="Yin Y."/>
            <person name="Lin M."/>
            <person name="Huang H."/>
            <person name="Deng H."/>
            <person name="Wang Z.W."/>
            <person name="Zhu S.L."/>
            <person name="Zhao X."/>
            <person name="Deng C."/>
            <person name="Niu S.C."/>
            <person name="Huang J."/>
            <person name="Wang M."/>
            <person name="Liu G.H."/>
            <person name="Yang H.J."/>
            <person name="Xiao X.J."/>
            <person name="Hsiao Y.Y."/>
            <person name="Wu W.L."/>
            <person name="Chen Y.Y."/>
            <person name="Mitsuda N."/>
            <person name="Ohme-Takagi M."/>
            <person name="Luo Y.B."/>
            <person name="Van de Peer Y."/>
            <person name="Liu Z.J."/>
        </authorList>
    </citation>
    <scope>NUCLEOTIDE SEQUENCE [LARGE SCALE GENOMIC DNA]</scope>
    <source>
        <tissue evidence="5">The whole plant</tissue>
    </source>
</reference>
<dbReference type="GO" id="GO:0005634">
    <property type="term" value="C:nucleus"/>
    <property type="evidence" value="ECO:0007669"/>
    <property type="project" value="UniProtKB-SubCell"/>
</dbReference>
<keyword evidence="2" id="KW-0227">DNA damage</keyword>
<dbReference type="Pfam" id="PF20168">
    <property type="entry name" value="PDS5"/>
    <property type="match status" value="1"/>
</dbReference>
<evidence type="ECO:0000256" key="1">
    <source>
        <dbReference type="ARBA" id="ARBA00004123"/>
    </source>
</evidence>
<proteinExistence type="predicted"/>
<evidence type="ECO:0000313" key="6">
    <source>
        <dbReference type="Proteomes" id="UP000233837"/>
    </source>
</evidence>
<evidence type="ECO:0000256" key="2">
    <source>
        <dbReference type="ARBA" id="ARBA00022763"/>
    </source>
</evidence>
<dbReference type="AlphaFoldDB" id="A0A2I0V7K7"/>
<evidence type="ECO:0000256" key="4">
    <source>
        <dbReference type="ARBA" id="ARBA00023242"/>
    </source>
</evidence>
<organism evidence="5 6">
    <name type="scientific">Dendrobium catenatum</name>
    <dbReference type="NCBI Taxonomy" id="906689"/>
    <lineage>
        <taxon>Eukaryota</taxon>
        <taxon>Viridiplantae</taxon>
        <taxon>Streptophyta</taxon>
        <taxon>Embryophyta</taxon>
        <taxon>Tracheophyta</taxon>
        <taxon>Spermatophyta</taxon>
        <taxon>Magnoliopsida</taxon>
        <taxon>Liliopsida</taxon>
        <taxon>Asparagales</taxon>
        <taxon>Orchidaceae</taxon>
        <taxon>Epidendroideae</taxon>
        <taxon>Malaxideae</taxon>
        <taxon>Dendrobiinae</taxon>
        <taxon>Dendrobium</taxon>
    </lineage>
</organism>
<reference evidence="5 6" key="2">
    <citation type="journal article" date="2017" name="Nature">
        <title>The Apostasia genome and the evolution of orchids.</title>
        <authorList>
            <person name="Zhang G.Q."/>
            <person name="Liu K.W."/>
            <person name="Li Z."/>
            <person name="Lohaus R."/>
            <person name="Hsiao Y.Y."/>
            <person name="Niu S.C."/>
            <person name="Wang J.Y."/>
            <person name="Lin Y.C."/>
            <person name="Xu Q."/>
            <person name="Chen L.J."/>
            <person name="Yoshida K."/>
            <person name="Fujiwara S."/>
            <person name="Wang Z.W."/>
            <person name="Zhang Y.Q."/>
            <person name="Mitsuda N."/>
            <person name="Wang M."/>
            <person name="Liu G.H."/>
            <person name="Pecoraro L."/>
            <person name="Huang H.X."/>
            <person name="Xiao X.J."/>
            <person name="Lin M."/>
            <person name="Wu X.Y."/>
            <person name="Wu W.L."/>
            <person name="Chen Y.Y."/>
            <person name="Chang S.B."/>
            <person name="Sakamoto S."/>
            <person name="Ohme-Takagi M."/>
            <person name="Yagi M."/>
            <person name="Zeng S.J."/>
            <person name="Shen C.Y."/>
            <person name="Yeh C.M."/>
            <person name="Luo Y.B."/>
            <person name="Tsai W.C."/>
            <person name="Van de Peer Y."/>
            <person name="Liu Z.J."/>
        </authorList>
    </citation>
    <scope>NUCLEOTIDE SEQUENCE [LARGE SCALE GENOMIC DNA]</scope>
    <source>
        <tissue evidence="5">The whole plant</tissue>
    </source>
</reference>
<dbReference type="PANTHER" id="PTHR12663:SF3">
    <property type="entry name" value="SISTER CHROMATID COHESION PROTEIN PDS5 HOMOLOG C"/>
    <property type="match status" value="1"/>
</dbReference>
<dbReference type="EMBL" id="KZ505481">
    <property type="protein sequence ID" value="PKU59386.1"/>
    <property type="molecule type" value="Genomic_DNA"/>
</dbReference>